<keyword evidence="8 13" id="KW-1133">Transmembrane helix</keyword>
<reference evidence="16 17" key="1">
    <citation type="submission" date="2024-03" db="EMBL/GenBank/DDBJ databases">
        <title>Ignisphaera cupida sp. nov., a hyperthermophilic hydrolytic archaeon from a hot spring of Kamchatka, and proposal of Ignisphaeraceae fam. nov.</title>
        <authorList>
            <person name="Podosokorskaya O.A."/>
            <person name="Elcheninov A.G."/>
            <person name="Maltseva A.I."/>
            <person name="Zayulina K.S."/>
            <person name="Novikov A."/>
            <person name="Merkel A.Y."/>
        </authorList>
    </citation>
    <scope>NUCLEOTIDE SEQUENCE [LARGE SCALE GENOMIC DNA]</scope>
    <source>
        <strain evidence="16 17">38H-sp</strain>
    </source>
</reference>
<protein>
    <recommendedName>
        <fullName evidence="3 13">Membrane protein insertase YidC</fullName>
    </recommendedName>
    <alternativeName>
        <fullName evidence="12 13">Foldase YidC</fullName>
    </alternativeName>
    <alternativeName>
        <fullName evidence="11 13">Membrane integrase YidC</fullName>
    </alternativeName>
    <alternativeName>
        <fullName evidence="13">Membrane protein YidC</fullName>
    </alternativeName>
</protein>
<dbReference type="RefSeq" id="WP_420068671.1">
    <property type="nucleotide sequence ID" value="NZ_JBCHKQ010000001.1"/>
</dbReference>
<organism evidence="16 17">
    <name type="scientific">Rarispira pelagica</name>
    <dbReference type="NCBI Taxonomy" id="3141764"/>
    <lineage>
        <taxon>Bacteria</taxon>
        <taxon>Pseudomonadati</taxon>
        <taxon>Spirochaetota</taxon>
        <taxon>Spirochaetia</taxon>
        <taxon>Winmispirales</taxon>
        <taxon>Winmispiraceae</taxon>
        <taxon>Rarispira</taxon>
    </lineage>
</organism>
<evidence type="ECO:0000256" key="12">
    <source>
        <dbReference type="ARBA" id="ARBA00033342"/>
    </source>
</evidence>
<dbReference type="Pfam" id="PF02096">
    <property type="entry name" value="60KD_IMP"/>
    <property type="match status" value="1"/>
</dbReference>
<evidence type="ECO:0000256" key="1">
    <source>
        <dbReference type="ARBA" id="ARBA00004429"/>
    </source>
</evidence>
<dbReference type="InterPro" id="IPR001708">
    <property type="entry name" value="YidC/ALB3/OXA1/COX18"/>
</dbReference>
<comment type="function">
    <text evidence="13">Required for the insertion and/or proper folding and/or complex formation of integral membrane proteins into the membrane. Involved in integration of membrane proteins that insert both dependently and independently of the Sec translocase complex, as well as at least some lipoproteins. Aids folding of multispanning membrane proteins.</text>
</comment>
<comment type="similarity">
    <text evidence="2 13">Belongs to the OXA1/ALB3/YidC family. Type 1 subfamily.</text>
</comment>
<feature type="transmembrane region" description="Helical" evidence="13">
    <location>
        <begin position="365"/>
        <end position="383"/>
    </location>
</feature>
<evidence type="ECO:0000256" key="6">
    <source>
        <dbReference type="ARBA" id="ARBA00022692"/>
    </source>
</evidence>
<dbReference type="CDD" id="cd20070">
    <property type="entry name" value="5TM_YidC_Alb3"/>
    <property type="match status" value="1"/>
</dbReference>
<keyword evidence="5 13" id="KW-1003">Cell membrane</keyword>
<keyword evidence="9 13" id="KW-0472">Membrane</keyword>
<feature type="transmembrane region" description="Helical" evidence="13">
    <location>
        <begin position="539"/>
        <end position="557"/>
    </location>
</feature>
<keyword evidence="10 13" id="KW-0143">Chaperone</keyword>
<dbReference type="InterPro" id="IPR047196">
    <property type="entry name" value="YidC_ALB_C"/>
</dbReference>
<sequence length="568" mass="65237">MERNVVLAVILSAIVIFASAVINTMFFVPQQSSLPETTVYKENSVETRSNDLLNDDKNVISNDLSYDISVEDNDFPAEQDYVYDNGLVRVVLSNKGAVVKSFELLKHKDGDKPVDMFFYGKNNIGAFNLFLGKENIPIDETFKLERKDNTFEFYRDFKVSESSFKLIKRYVFYPGEYMFKLEVEIINSENKALPLNFDGVSYTLDTGFEIGPEFESLDRYEYRKFYYYSNSKMKEENLTAGKVKDFDISASWIGLAGKYFTLISVPILTKYDFSFSTVYDGLDVSVHRILIYRPYTSGARIRDVYNFYVGPKLVSELSKYNSKEKNSLGLSELKLNKIVDSSFWAPLENILKFFLNLFYKIVPNYGVAIIFLTLFVKLLLFPLTHKSYESTSKLQALSPKMEEIRNKYKDDPQKMNQEIALLYQKEGVNPLGGCLPMLLQLPIFFALYSLFNTHFDLRGAMFIPGWIEDLSIPESIFSLGFNLPFLGSEIRLLPILLVATQILSTKITQGANKAAQGQSMMYILPVVFMFILYNAPAGLLVYWCAMNIFTIFQQMYVNKLMMKKKSSN</sequence>
<evidence type="ECO:0000256" key="7">
    <source>
        <dbReference type="ARBA" id="ARBA00022927"/>
    </source>
</evidence>
<feature type="transmembrane region" description="Helical" evidence="13">
    <location>
        <begin position="431"/>
        <end position="451"/>
    </location>
</feature>
<gene>
    <name evidence="13 16" type="primary">yidC</name>
    <name evidence="16" type="ORF">WKV44_01565</name>
</gene>
<feature type="domain" description="Membrane insertase YidC/Oxa/ALB C-terminal" evidence="14">
    <location>
        <begin position="365"/>
        <end position="559"/>
    </location>
</feature>
<dbReference type="CDD" id="cd19961">
    <property type="entry name" value="EcYidC-like_peri"/>
    <property type="match status" value="1"/>
</dbReference>
<dbReference type="Gene3D" id="2.70.98.90">
    <property type="match status" value="1"/>
</dbReference>
<comment type="subcellular location">
    <subcellularLocation>
        <location evidence="1">Cell inner membrane</location>
        <topology evidence="1">Multi-pass membrane protein</topology>
    </subcellularLocation>
    <subcellularLocation>
        <location evidence="13">Cell membrane</location>
        <topology evidence="13">Multi-pass membrane protein</topology>
    </subcellularLocation>
</comment>
<evidence type="ECO:0000259" key="14">
    <source>
        <dbReference type="Pfam" id="PF02096"/>
    </source>
</evidence>
<keyword evidence="4 13" id="KW-0813">Transport</keyword>
<dbReference type="NCBIfam" id="TIGR03592">
    <property type="entry name" value="yidC_oxa1_cterm"/>
    <property type="match status" value="1"/>
</dbReference>
<dbReference type="InterPro" id="IPR028053">
    <property type="entry name" value="Membr_insert_YidC_N"/>
</dbReference>
<feature type="domain" description="Membrane insertase YidC N-terminal" evidence="15">
    <location>
        <begin position="84"/>
        <end position="340"/>
    </location>
</feature>
<accession>A0ABU9U9S8</accession>
<keyword evidence="7 13" id="KW-0653">Protein transport</keyword>
<evidence type="ECO:0000256" key="5">
    <source>
        <dbReference type="ARBA" id="ARBA00022475"/>
    </source>
</evidence>
<evidence type="ECO:0000256" key="13">
    <source>
        <dbReference type="HAMAP-Rule" id="MF_01810"/>
    </source>
</evidence>
<proteinExistence type="inferred from homology"/>
<evidence type="ECO:0000256" key="9">
    <source>
        <dbReference type="ARBA" id="ARBA00023136"/>
    </source>
</evidence>
<dbReference type="Pfam" id="PF14849">
    <property type="entry name" value="YidC_periplas"/>
    <property type="match status" value="1"/>
</dbReference>
<dbReference type="InterPro" id="IPR028055">
    <property type="entry name" value="YidC/Oxa/ALB_C"/>
</dbReference>
<name>A0ABU9U9S8_9SPIR</name>
<evidence type="ECO:0000313" key="17">
    <source>
        <dbReference type="Proteomes" id="UP001466331"/>
    </source>
</evidence>
<evidence type="ECO:0000256" key="3">
    <source>
        <dbReference type="ARBA" id="ARBA00015325"/>
    </source>
</evidence>
<evidence type="ECO:0000256" key="8">
    <source>
        <dbReference type="ARBA" id="ARBA00022989"/>
    </source>
</evidence>
<dbReference type="PANTHER" id="PTHR12428:SF65">
    <property type="entry name" value="CYTOCHROME C OXIDASE ASSEMBLY PROTEIN COX18, MITOCHONDRIAL"/>
    <property type="match status" value="1"/>
</dbReference>
<dbReference type="PRINTS" id="PR00701">
    <property type="entry name" value="60KDINNERMP"/>
</dbReference>
<dbReference type="InterPro" id="IPR019998">
    <property type="entry name" value="Membr_insert_YidC"/>
</dbReference>
<keyword evidence="17" id="KW-1185">Reference proteome</keyword>
<dbReference type="PRINTS" id="PR01900">
    <property type="entry name" value="YIDCPROTEIN"/>
</dbReference>
<dbReference type="InterPro" id="IPR038221">
    <property type="entry name" value="YidC_periplasmic_sf"/>
</dbReference>
<comment type="caution">
    <text evidence="13">Lacks conserved residue(s) required for the propagation of feature annotation.</text>
</comment>
<dbReference type="HAMAP" id="MF_01810">
    <property type="entry name" value="YidC_type1"/>
    <property type="match status" value="1"/>
</dbReference>
<dbReference type="EMBL" id="JBCHKQ010000001">
    <property type="protein sequence ID" value="MEM5947221.1"/>
    <property type="molecule type" value="Genomic_DNA"/>
</dbReference>
<keyword evidence="6 13" id="KW-0812">Transmembrane</keyword>
<evidence type="ECO:0000259" key="15">
    <source>
        <dbReference type="Pfam" id="PF14849"/>
    </source>
</evidence>
<dbReference type="NCBIfam" id="TIGR03593">
    <property type="entry name" value="yidC_nterm"/>
    <property type="match status" value="1"/>
</dbReference>
<evidence type="ECO:0000256" key="4">
    <source>
        <dbReference type="ARBA" id="ARBA00022448"/>
    </source>
</evidence>
<comment type="subunit">
    <text evidence="13">Interacts with the Sec translocase complex via SecD. Specifically interacts with transmembrane segments of nascent integral membrane proteins during membrane integration.</text>
</comment>
<evidence type="ECO:0000256" key="11">
    <source>
        <dbReference type="ARBA" id="ARBA00033245"/>
    </source>
</evidence>
<evidence type="ECO:0000256" key="10">
    <source>
        <dbReference type="ARBA" id="ARBA00023186"/>
    </source>
</evidence>
<dbReference type="PANTHER" id="PTHR12428">
    <property type="entry name" value="OXA1"/>
    <property type="match status" value="1"/>
</dbReference>
<dbReference type="Proteomes" id="UP001466331">
    <property type="component" value="Unassembled WGS sequence"/>
</dbReference>
<comment type="caution">
    <text evidence="16">The sequence shown here is derived from an EMBL/GenBank/DDBJ whole genome shotgun (WGS) entry which is preliminary data.</text>
</comment>
<evidence type="ECO:0000256" key="2">
    <source>
        <dbReference type="ARBA" id="ARBA00010527"/>
    </source>
</evidence>
<evidence type="ECO:0000313" key="16">
    <source>
        <dbReference type="EMBL" id="MEM5947221.1"/>
    </source>
</evidence>